<evidence type="ECO:0000313" key="4">
    <source>
        <dbReference type="Proteomes" id="UP000216538"/>
    </source>
</evidence>
<dbReference type="EMBL" id="NPEY01000001">
    <property type="protein sequence ID" value="OZT75964.1"/>
    <property type="molecule type" value="Genomic_DNA"/>
</dbReference>
<accession>A0A265E2Z5</accession>
<proteinExistence type="predicted"/>
<dbReference type="EMBL" id="JH393257">
    <property type="protein sequence ID" value="EHJ93514.1"/>
    <property type="molecule type" value="Genomic_DNA"/>
</dbReference>
<evidence type="ECO:0008006" key="5">
    <source>
        <dbReference type="Google" id="ProtNLM"/>
    </source>
</evidence>
<reference evidence="1 3" key="1">
    <citation type="submission" date="2011-10" db="EMBL/GenBank/DDBJ databases">
        <authorList>
            <person name="Quillaguamn J."/>
            <person name="Guzmn D."/>
            <person name="Balderrama-Subieta A."/>
            <person name="Cardona-Ortuo C."/>
            <person name="Guevara-Martnez M."/>
            <person name="Callisaya-Quispe N."/>
        </authorList>
    </citation>
    <scope>NUCLEOTIDE SEQUENCE [LARGE SCALE GENOMIC DNA]</scope>
    <source>
        <strain evidence="1 3">LC1</strain>
    </source>
</reference>
<dbReference type="AlphaFoldDB" id="A0A265E2Z5"/>
<dbReference type="Proteomes" id="UP000005756">
    <property type="component" value="Unassembled WGS sequence"/>
</dbReference>
<keyword evidence="4" id="KW-1185">Reference proteome</keyword>
<evidence type="ECO:0000313" key="1">
    <source>
        <dbReference type="EMBL" id="EHJ93514.1"/>
    </source>
</evidence>
<protein>
    <recommendedName>
        <fullName evidence="5">Restriction endonuclease</fullName>
    </recommendedName>
</protein>
<sequence length="306" mass="34848">MLITPLQQASCADRRAVSRGPDPSDWIVPSLPVGWRLLSFHFFVDWMQSPPLLANRVWMTRQVRFEHESEMAEELESDLLSLFKKSEDRRYFEGLERVCSNYRHDLSAIILPDIPVSVITEQTPIWAIRRKENADLGIGKYSVSNLKTAIQGHSGGPVKVGTKGLKFGTSAVECFLSSSDAAFPGDADGVVVDDQNQVRFVIEYKKHTIGDVIDNHLINRYYPRPDGRKYKRLEALRSHYERVNQLPTPLVILYFSTREPVIRLQEIARLNDHSVDIRRDSGNINIGGMHPDDIAKQVVQWLGIQI</sequence>
<reference evidence="2 4" key="2">
    <citation type="submission" date="2017-07" db="EMBL/GenBank/DDBJ databases">
        <title>Shotgun whole genome sequences of three halophilic bacterial isolates.</title>
        <authorList>
            <person name="Pozzo T."/>
            <person name="Higdon S.M."/>
            <person name="Quillaguaman J."/>
        </authorList>
    </citation>
    <scope>NUCLEOTIDE SEQUENCE [LARGE SCALE GENOMIC DNA]</scope>
    <source>
        <strain evidence="2 4">LC1</strain>
    </source>
</reference>
<dbReference type="Proteomes" id="UP000216538">
    <property type="component" value="Unassembled WGS sequence"/>
</dbReference>
<organism evidence="1 3">
    <name type="scientific">Vreelandella boliviensis LC1</name>
    <dbReference type="NCBI Taxonomy" id="1072583"/>
    <lineage>
        <taxon>Bacteria</taxon>
        <taxon>Pseudomonadati</taxon>
        <taxon>Pseudomonadota</taxon>
        <taxon>Gammaproteobacteria</taxon>
        <taxon>Oceanospirillales</taxon>
        <taxon>Halomonadaceae</taxon>
        <taxon>Vreelandella</taxon>
    </lineage>
</organism>
<evidence type="ECO:0000313" key="3">
    <source>
        <dbReference type="Proteomes" id="UP000005756"/>
    </source>
</evidence>
<dbReference type="STRING" id="1072583.KUC_0461"/>
<gene>
    <name evidence="2" type="ORF">CE457_01715</name>
    <name evidence="1" type="ORF">KUC_0461</name>
</gene>
<name>A0A265E2Z5_9GAMM</name>
<evidence type="ECO:0000313" key="2">
    <source>
        <dbReference type="EMBL" id="OZT75964.1"/>
    </source>
</evidence>